<dbReference type="InterPro" id="IPR001763">
    <property type="entry name" value="Rhodanese-like_dom"/>
</dbReference>
<feature type="DNA-binding region" description="Homeobox" evidence="1">
    <location>
        <begin position="568"/>
        <end position="610"/>
    </location>
</feature>
<dbReference type="GO" id="GO:0005634">
    <property type="term" value="C:nucleus"/>
    <property type="evidence" value="ECO:0007669"/>
    <property type="project" value="UniProtKB-SubCell"/>
</dbReference>
<keyword evidence="1 2" id="KW-0371">Homeobox</keyword>
<dbReference type="PROSITE" id="PS50071">
    <property type="entry name" value="HOMEOBOX_2"/>
    <property type="match status" value="1"/>
</dbReference>
<evidence type="ECO:0000259" key="5">
    <source>
        <dbReference type="PROSITE" id="PS50206"/>
    </source>
</evidence>
<keyword evidence="1 2" id="KW-0539">Nucleus</keyword>
<feature type="region of interest" description="Disordered" evidence="3">
    <location>
        <begin position="444"/>
        <end position="473"/>
    </location>
</feature>
<sequence length="996" mass="111832">MPETPYVTIRSRQTVGGGSGLQTTSVAPRSATHDISRTSYHVKHVGHFAQTLEEAAARAFPNRGRSTQRYKKVQALLLHWSTDDLFVLPELEDLEKCLREDYAFGTDIFPIPADNAHLELMMRIGQLIKEHESTDTLFVVYYGGHARIDESRQSRWCATRNPDSPWLQWSAIQTLLERSISDILILLDCCAGAASATFSTGNSITETISASSWDAIAPDPGRYSFTNALIEVLQEWRIRTFSAAMLHAEVLARLKHPRPIMINGKYFEARSTPVHFMMTSDHKAPSIEISRIVACEPALPSPPQPPQISQVPQPSYGQPIPRPRTPITHDHTYADTSSDEIVGTPETCSTTEISSLSEPNENVPHVMISLALEDDQRLDLNAWESWLTSFPALAKYVKVQGVFKSHSTLLLVSMPVMVWDLLPEDHATSFVAFIRSNNIAMQQPRREPLQAAQSTAQEGPANTRPRSEFFDDNTTITPSVGPSLIREYEPVPDGRGQTAYTGLRTVQSTKSLSSLPSRIPGSLTDLPAGNISRTLIYNQHRSARRTTFADKVPEPPNFAVHIENRLEYYYQRNQHPSDADREFIASNLGIETTHVEAWYHYRRERDVVRQQLEALKIGDRPPERTSSLRMILPGHLNDLLDIALPGQVLLIDLRTESDFQRSHVQGAVNLRAPAAFLRHASLDLIEQAFADDQSRRTFSNWQFAKCIVFYSRGLESTSDCRAADALLPRFRAWGWDGEVYLLKGHYREFGASFSKHIEGTRMTEEAKEHIENLRKKPASKQDRAKADAFYRNWLAERQAEERTLGSGGSPTVDDERRDSLERQEQNLDEEFQAKFPDLYRQAQEMYEPGGIMMRRYPHQQEVHRKDDSISDAKAQMVEYLDRGLTKMRDGGKTIPRPATTASVPMRAPGRSKLQDLQYYDGSSALPAAGDNTRRDRRSSDDYVEINKGDAGESILGKVGYSGEPEGALTGDRPKRGRGGGAGGGNGGILNRVWRRG</sequence>
<evidence type="ECO:0000259" key="4">
    <source>
        <dbReference type="PROSITE" id="PS50071"/>
    </source>
</evidence>
<feature type="region of interest" description="Disordered" evidence="3">
    <location>
        <begin position="13"/>
        <end position="32"/>
    </location>
</feature>
<dbReference type="RefSeq" id="XP_016642237.1">
    <property type="nucleotide sequence ID" value="XM_016787922.1"/>
</dbReference>
<dbReference type="Proteomes" id="UP000028545">
    <property type="component" value="Unassembled WGS sequence"/>
</dbReference>
<evidence type="ECO:0000313" key="6">
    <source>
        <dbReference type="EMBL" id="KEZ42438.1"/>
    </source>
</evidence>
<feature type="region of interest" description="Disordered" evidence="3">
    <location>
        <begin position="922"/>
        <end position="996"/>
    </location>
</feature>
<feature type="region of interest" description="Disordered" evidence="3">
    <location>
        <begin position="800"/>
        <end position="819"/>
    </location>
</feature>
<dbReference type="Gene3D" id="3.40.250.10">
    <property type="entry name" value="Rhodanese-like domain"/>
    <property type="match status" value="1"/>
</dbReference>
<evidence type="ECO:0008006" key="8">
    <source>
        <dbReference type="Google" id="ProtNLM"/>
    </source>
</evidence>
<evidence type="ECO:0000256" key="1">
    <source>
        <dbReference type="PROSITE-ProRule" id="PRU00108"/>
    </source>
</evidence>
<dbReference type="PROSITE" id="PS50206">
    <property type="entry name" value="RHODANESE_3"/>
    <property type="match status" value="1"/>
</dbReference>
<feature type="region of interest" description="Disordered" evidence="3">
    <location>
        <begin position="887"/>
        <end position="910"/>
    </location>
</feature>
<keyword evidence="1 2" id="KW-0238">DNA-binding</keyword>
<evidence type="ECO:0000256" key="2">
    <source>
        <dbReference type="RuleBase" id="RU000682"/>
    </source>
</evidence>
<dbReference type="SUPFAM" id="SSF46689">
    <property type="entry name" value="Homeodomain-like"/>
    <property type="match status" value="1"/>
</dbReference>
<accession>A0A084G526</accession>
<dbReference type="Gene3D" id="1.10.10.60">
    <property type="entry name" value="Homeodomain-like"/>
    <property type="match status" value="1"/>
</dbReference>
<dbReference type="GO" id="GO:0003677">
    <property type="term" value="F:DNA binding"/>
    <property type="evidence" value="ECO:0007669"/>
    <property type="project" value="UniProtKB-UniRule"/>
</dbReference>
<dbReference type="InterPro" id="IPR009057">
    <property type="entry name" value="Homeodomain-like_sf"/>
</dbReference>
<dbReference type="KEGG" id="sapo:SAPIO_CDS5634"/>
<comment type="caution">
    <text evidence="6">The sequence shown here is derived from an EMBL/GenBank/DDBJ whole genome shotgun (WGS) entry which is preliminary data.</text>
</comment>
<proteinExistence type="predicted"/>
<dbReference type="VEuPathDB" id="FungiDB:SAPIO_CDS5634"/>
<feature type="compositionally biased region" description="Basic and acidic residues" evidence="3">
    <location>
        <begin position="931"/>
        <end position="950"/>
    </location>
</feature>
<organism evidence="6 7">
    <name type="scientific">Pseudallescheria apiosperma</name>
    <name type="common">Scedosporium apiospermum</name>
    <dbReference type="NCBI Taxonomy" id="563466"/>
    <lineage>
        <taxon>Eukaryota</taxon>
        <taxon>Fungi</taxon>
        <taxon>Dikarya</taxon>
        <taxon>Ascomycota</taxon>
        <taxon>Pezizomycotina</taxon>
        <taxon>Sordariomycetes</taxon>
        <taxon>Hypocreomycetidae</taxon>
        <taxon>Microascales</taxon>
        <taxon>Microascaceae</taxon>
        <taxon>Scedosporium</taxon>
    </lineage>
</organism>
<comment type="subcellular location">
    <subcellularLocation>
        <location evidence="1 2">Nucleus</location>
    </subcellularLocation>
</comment>
<dbReference type="OMA" id="GPRMILP"/>
<protein>
    <recommendedName>
        <fullName evidence="8">Homeobox domain-containing protein</fullName>
    </recommendedName>
</protein>
<dbReference type="GeneID" id="27724706"/>
<keyword evidence="7" id="KW-1185">Reference proteome</keyword>
<dbReference type="HOGENOM" id="CLU_012330_0_0_1"/>
<evidence type="ECO:0000256" key="3">
    <source>
        <dbReference type="SAM" id="MobiDB-lite"/>
    </source>
</evidence>
<dbReference type="Pfam" id="PF00046">
    <property type="entry name" value="Homeodomain"/>
    <property type="match status" value="1"/>
</dbReference>
<dbReference type="InterPro" id="IPR001356">
    <property type="entry name" value="HD"/>
</dbReference>
<feature type="compositionally biased region" description="Gly residues" evidence="3">
    <location>
        <begin position="978"/>
        <end position="987"/>
    </location>
</feature>
<dbReference type="EMBL" id="JOWA01000099">
    <property type="protein sequence ID" value="KEZ42438.1"/>
    <property type="molecule type" value="Genomic_DNA"/>
</dbReference>
<evidence type="ECO:0000313" key="7">
    <source>
        <dbReference type="Proteomes" id="UP000028545"/>
    </source>
</evidence>
<name>A0A084G526_PSEDA</name>
<dbReference type="AlphaFoldDB" id="A0A084G526"/>
<dbReference type="SUPFAM" id="SSF52821">
    <property type="entry name" value="Rhodanese/Cell cycle control phosphatase"/>
    <property type="match status" value="1"/>
</dbReference>
<dbReference type="InterPro" id="IPR036873">
    <property type="entry name" value="Rhodanese-like_dom_sf"/>
</dbReference>
<reference evidence="6 7" key="1">
    <citation type="journal article" date="2014" name="Genome Announc.">
        <title>Draft genome sequence of the pathogenic fungus Scedosporium apiospermum.</title>
        <authorList>
            <person name="Vandeputte P."/>
            <person name="Ghamrawi S."/>
            <person name="Rechenmann M."/>
            <person name="Iltis A."/>
            <person name="Giraud S."/>
            <person name="Fleury M."/>
            <person name="Thornton C."/>
            <person name="Delhaes L."/>
            <person name="Meyer W."/>
            <person name="Papon N."/>
            <person name="Bouchara J.P."/>
        </authorList>
    </citation>
    <scope>NUCLEOTIDE SEQUENCE [LARGE SCALE GENOMIC DNA]</scope>
    <source>
        <strain evidence="6 7">IHEM 14462</strain>
    </source>
</reference>
<dbReference type="Pfam" id="PF00581">
    <property type="entry name" value="Rhodanese"/>
    <property type="match status" value="1"/>
</dbReference>
<dbReference type="OrthoDB" id="4760831at2759"/>
<feature type="domain" description="Homeobox" evidence="4">
    <location>
        <begin position="566"/>
        <end position="609"/>
    </location>
</feature>
<gene>
    <name evidence="6" type="ORF">SAPIO_CDS5634</name>
</gene>
<feature type="domain" description="Rhodanese" evidence="5">
    <location>
        <begin position="644"/>
        <end position="758"/>
    </location>
</feature>